<evidence type="ECO:0000256" key="1">
    <source>
        <dbReference type="SAM" id="MobiDB-lite"/>
    </source>
</evidence>
<dbReference type="EMBL" id="CAWUPB010000850">
    <property type="protein sequence ID" value="CAK7325774.1"/>
    <property type="molecule type" value="Genomic_DNA"/>
</dbReference>
<reference evidence="2 3" key="1">
    <citation type="submission" date="2024-01" db="EMBL/GenBank/DDBJ databases">
        <authorList>
            <person name="Waweru B."/>
        </authorList>
    </citation>
    <scope>NUCLEOTIDE SEQUENCE [LARGE SCALE GENOMIC DNA]</scope>
</reference>
<evidence type="ECO:0000313" key="3">
    <source>
        <dbReference type="Proteomes" id="UP001314170"/>
    </source>
</evidence>
<proteinExistence type="predicted"/>
<name>A0AAV1QXJ9_9ROSI</name>
<gene>
    <name evidence="2" type="ORF">DCAF_LOCUS3464</name>
</gene>
<evidence type="ECO:0000313" key="2">
    <source>
        <dbReference type="EMBL" id="CAK7325774.1"/>
    </source>
</evidence>
<organism evidence="2 3">
    <name type="scientific">Dovyalis caffra</name>
    <dbReference type="NCBI Taxonomy" id="77055"/>
    <lineage>
        <taxon>Eukaryota</taxon>
        <taxon>Viridiplantae</taxon>
        <taxon>Streptophyta</taxon>
        <taxon>Embryophyta</taxon>
        <taxon>Tracheophyta</taxon>
        <taxon>Spermatophyta</taxon>
        <taxon>Magnoliopsida</taxon>
        <taxon>eudicotyledons</taxon>
        <taxon>Gunneridae</taxon>
        <taxon>Pentapetalae</taxon>
        <taxon>rosids</taxon>
        <taxon>fabids</taxon>
        <taxon>Malpighiales</taxon>
        <taxon>Salicaceae</taxon>
        <taxon>Flacourtieae</taxon>
        <taxon>Dovyalis</taxon>
    </lineage>
</organism>
<dbReference type="AlphaFoldDB" id="A0AAV1QXJ9"/>
<keyword evidence="3" id="KW-1185">Reference proteome</keyword>
<accession>A0AAV1QXJ9</accession>
<feature type="region of interest" description="Disordered" evidence="1">
    <location>
        <begin position="28"/>
        <end position="50"/>
    </location>
</feature>
<sequence>MEKEAAKKWRKSVSEEICLDKADAVYLPPPPLNGPNSPRSPSTTVSSTKQIHATYHNRHLLGNKPITAEPALT</sequence>
<comment type="caution">
    <text evidence="2">The sequence shown here is derived from an EMBL/GenBank/DDBJ whole genome shotgun (WGS) entry which is preliminary data.</text>
</comment>
<dbReference type="Proteomes" id="UP001314170">
    <property type="component" value="Unassembled WGS sequence"/>
</dbReference>
<protein>
    <submittedName>
        <fullName evidence="2">Uncharacterized protein</fullName>
    </submittedName>
</protein>
<feature type="compositionally biased region" description="Low complexity" evidence="1">
    <location>
        <begin position="34"/>
        <end position="48"/>
    </location>
</feature>